<dbReference type="Proteomes" id="UP000006039">
    <property type="component" value="Unassembled WGS sequence"/>
</dbReference>
<feature type="region of interest" description="Disordered" evidence="1">
    <location>
        <begin position="1"/>
        <end position="25"/>
    </location>
</feature>
<accession>J3PEI8</accession>
<reference evidence="4" key="1">
    <citation type="submission" date="2010-07" db="EMBL/GenBank/DDBJ databases">
        <title>The genome sequence of Gaeumannomyces graminis var. tritici strain R3-111a-1.</title>
        <authorList>
            <consortium name="The Broad Institute Genome Sequencing Platform"/>
            <person name="Ma L.-J."/>
            <person name="Dead R."/>
            <person name="Young S."/>
            <person name="Zeng Q."/>
            <person name="Koehrsen M."/>
            <person name="Alvarado L."/>
            <person name="Berlin A."/>
            <person name="Chapman S.B."/>
            <person name="Chen Z."/>
            <person name="Freedman E."/>
            <person name="Gellesch M."/>
            <person name="Goldberg J."/>
            <person name="Griggs A."/>
            <person name="Gujja S."/>
            <person name="Heilman E.R."/>
            <person name="Heiman D."/>
            <person name="Hepburn T."/>
            <person name="Howarth C."/>
            <person name="Jen D."/>
            <person name="Larson L."/>
            <person name="Mehta T."/>
            <person name="Neiman D."/>
            <person name="Pearson M."/>
            <person name="Roberts A."/>
            <person name="Saif S."/>
            <person name="Shea T."/>
            <person name="Shenoy N."/>
            <person name="Sisk P."/>
            <person name="Stolte C."/>
            <person name="Sykes S."/>
            <person name="Walk T."/>
            <person name="White J."/>
            <person name="Yandava C."/>
            <person name="Haas B."/>
            <person name="Nusbaum C."/>
            <person name="Birren B."/>
        </authorList>
    </citation>
    <scope>NUCLEOTIDE SEQUENCE [LARGE SCALE GENOMIC DNA]</scope>
    <source>
        <strain evidence="4">R3-111a-1</strain>
    </source>
</reference>
<reference evidence="3" key="4">
    <citation type="journal article" date="2015" name="G3 (Bethesda)">
        <title>Genome sequences of three phytopathogenic species of the Magnaporthaceae family of fungi.</title>
        <authorList>
            <person name="Okagaki L.H."/>
            <person name="Nunes C.C."/>
            <person name="Sailsbery J."/>
            <person name="Clay B."/>
            <person name="Brown D."/>
            <person name="John T."/>
            <person name="Oh Y."/>
            <person name="Young N."/>
            <person name="Fitzgerald M."/>
            <person name="Haas B.J."/>
            <person name="Zeng Q."/>
            <person name="Young S."/>
            <person name="Adiconis X."/>
            <person name="Fan L."/>
            <person name="Levin J.Z."/>
            <person name="Mitchell T.K."/>
            <person name="Okubara P.A."/>
            <person name="Farman M.L."/>
            <person name="Kohn L.M."/>
            <person name="Birren B."/>
            <person name="Ma L.-J."/>
            <person name="Dean R.A."/>
        </authorList>
    </citation>
    <scope>NUCLEOTIDE SEQUENCE</scope>
    <source>
        <strain evidence="3">R3-111a-1</strain>
    </source>
</reference>
<reference evidence="2" key="3">
    <citation type="submission" date="2010-09" db="EMBL/GenBank/DDBJ databases">
        <title>Annotation of Gaeumannomyces graminis var. tritici R3-111a-1.</title>
        <authorList>
            <consortium name="The Broad Institute Genome Sequencing Platform"/>
            <person name="Ma L.-J."/>
            <person name="Dead R."/>
            <person name="Young S.K."/>
            <person name="Zeng Q."/>
            <person name="Gargeya S."/>
            <person name="Fitzgerald M."/>
            <person name="Haas B."/>
            <person name="Abouelleil A."/>
            <person name="Alvarado L."/>
            <person name="Arachchi H.M."/>
            <person name="Berlin A."/>
            <person name="Brown A."/>
            <person name="Chapman S.B."/>
            <person name="Chen Z."/>
            <person name="Dunbar C."/>
            <person name="Freedman E."/>
            <person name="Gearin G."/>
            <person name="Gellesch M."/>
            <person name="Goldberg J."/>
            <person name="Griggs A."/>
            <person name="Gujja S."/>
            <person name="Heiman D."/>
            <person name="Howarth C."/>
            <person name="Larson L."/>
            <person name="Lui A."/>
            <person name="MacDonald P.J.P."/>
            <person name="Mehta T."/>
            <person name="Montmayeur A."/>
            <person name="Murphy C."/>
            <person name="Neiman D."/>
            <person name="Pearson M."/>
            <person name="Priest M."/>
            <person name="Roberts A."/>
            <person name="Saif S."/>
            <person name="Shea T."/>
            <person name="Shenoy N."/>
            <person name="Sisk P."/>
            <person name="Stolte C."/>
            <person name="Sykes S."/>
            <person name="Yandava C."/>
            <person name="Wortman J."/>
            <person name="Nusbaum C."/>
            <person name="Birren B."/>
        </authorList>
    </citation>
    <scope>NUCLEOTIDE SEQUENCE</scope>
    <source>
        <strain evidence="2">R3-111a-1</strain>
    </source>
</reference>
<dbReference type="GeneID" id="20352377"/>
<dbReference type="HOGENOM" id="CLU_2483505_0_0_1"/>
<evidence type="ECO:0000256" key="1">
    <source>
        <dbReference type="SAM" id="MobiDB-lite"/>
    </source>
</evidence>
<dbReference type="VEuPathDB" id="FungiDB:GGTG_11919"/>
<proteinExistence type="predicted"/>
<dbReference type="RefSeq" id="XP_009228074.1">
    <property type="nucleotide sequence ID" value="XM_009229810.1"/>
</dbReference>
<dbReference type="AlphaFoldDB" id="J3PEI8"/>
<sequence>MAGAKHSFERPQPGRYAAWGANRPPRGPSIQVEAINCCQRCCRGCIGRSIVVARRQRRWWVASMIGVDTSSRRPTEIGHPRQTKAST</sequence>
<dbReference type="EnsemblFungi" id="EJT70896">
    <property type="protein sequence ID" value="EJT70896"/>
    <property type="gene ID" value="GGTG_11919"/>
</dbReference>
<organism evidence="2">
    <name type="scientific">Gaeumannomyces tritici (strain R3-111a-1)</name>
    <name type="common">Wheat and barley take-all root rot fungus</name>
    <name type="synonym">Gaeumannomyces graminis var. tritici</name>
    <dbReference type="NCBI Taxonomy" id="644352"/>
    <lineage>
        <taxon>Eukaryota</taxon>
        <taxon>Fungi</taxon>
        <taxon>Dikarya</taxon>
        <taxon>Ascomycota</taxon>
        <taxon>Pezizomycotina</taxon>
        <taxon>Sordariomycetes</taxon>
        <taxon>Sordariomycetidae</taxon>
        <taxon>Magnaporthales</taxon>
        <taxon>Magnaporthaceae</taxon>
        <taxon>Gaeumannomyces</taxon>
    </lineage>
</organism>
<evidence type="ECO:0000313" key="4">
    <source>
        <dbReference type="Proteomes" id="UP000006039"/>
    </source>
</evidence>
<reference evidence="2" key="2">
    <citation type="submission" date="2010-07" db="EMBL/GenBank/DDBJ databases">
        <authorList>
            <consortium name="The Broad Institute Genome Sequencing Platform"/>
            <consortium name="Broad Institute Genome Sequencing Center for Infectious Disease"/>
            <person name="Ma L.-J."/>
            <person name="Dead R."/>
            <person name="Young S."/>
            <person name="Zeng Q."/>
            <person name="Koehrsen M."/>
            <person name="Alvarado L."/>
            <person name="Berlin A."/>
            <person name="Chapman S.B."/>
            <person name="Chen Z."/>
            <person name="Freedman E."/>
            <person name="Gellesch M."/>
            <person name="Goldberg J."/>
            <person name="Griggs A."/>
            <person name="Gujja S."/>
            <person name="Heilman E.R."/>
            <person name="Heiman D."/>
            <person name="Hepburn T."/>
            <person name="Howarth C."/>
            <person name="Jen D."/>
            <person name="Larson L."/>
            <person name="Mehta T."/>
            <person name="Neiman D."/>
            <person name="Pearson M."/>
            <person name="Roberts A."/>
            <person name="Saif S."/>
            <person name="Shea T."/>
            <person name="Shenoy N."/>
            <person name="Sisk P."/>
            <person name="Stolte C."/>
            <person name="Sykes S."/>
            <person name="Walk T."/>
            <person name="White J."/>
            <person name="Yandava C."/>
            <person name="Haas B."/>
            <person name="Nusbaum C."/>
            <person name="Birren B."/>
        </authorList>
    </citation>
    <scope>NUCLEOTIDE SEQUENCE</scope>
    <source>
        <strain evidence="2">R3-111a-1</strain>
    </source>
</reference>
<keyword evidence="4" id="KW-1185">Reference proteome</keyword>
<gene>
    <name evidence="3" type="primary">20352377</name>
    <name evidence="2" type="ORF">GGTG_11919</name>
</gene>
<evidence type="ECO:0000313" key="3">
    <source>
        <dbReference type="EnsemblFungi" id="EJT70896"/>
    </source>
</evidence>
<name>J3PEI8_GAET3</name>
<evidence type="ECO:0000313" key="2">
    <source>
        <dbReference type="EMBL" id="EJT70896.1"/>
    </source>
</evidence>
<protein>
    <submittedName>
        <fullName evidence="2 3">Uncharacterized protein</fullName>
    </submittedName>
</protein>
<reference evidence="3" key="5">
    <citation type="submission" date="2018-04" db="UniProtKB">
        <authorList>
            <consortium name="EnsemblFungi"/>
        </authorList>
    </citation>
    <scope>IDENTIFICATION</scope>
    <source>
        <strain evidence="3">R3-111a-1</strain>
    </source>
</reference>
<dbReference type="EMBL" id="GL385401">
    <property type="protein sequence ID" value="EJT70896.1"/>
    <property type="molecule type" value="Genomic_DNA"/>
</dbReference>